<sequence>EHPRPPQAAPPAGVRAAADPRHGGPHPPPGARGAAAHPDGRAPGRPPAERAAGAGRGQPAAGAARRGHGARAGLGRRRAGAPRPRRHHGVAARRPLHQPAGAVPLPDRARRAAGRGARPPLHHRRRARPPGDRVRLRPRGRSAHGHGSGARRPRLPRGALRGEAGRRHGRGVPGLGRLPVEHGPVRLARQRPAGRDAARLPRAGRAHPHPARGGDGRVLRPRPHHLGGQRGAGALRARGRGPRHLRLGRRGRLGRRAPHPPRRRAGQRRPGPGVRGGFPRPHPLCRRRSGGCVRRREPGHRAHRRRHLRRPPRPHARPQAAPRAIAGRAAEPL</sequence>
<feature type="non-terminal residue" evidence="2">
    <location>
        <position position="1"/>
    </location>
</feature>
<dbReference type="AlphaFoldDB" id="A0A6J4K9F0"/>
<keyword evidence="2" id="KW-0808">Transferase</keyword>
<name>A0A6J4K9F0_9BACT</name>
<feature type="compositionally biased region" description="Basic residues" evidence="1">
    <location>
        <begin position="301"/>
        <end position="316"/>
    </location>
</feature>
<proteinExistence type="predicted"/>
<dbReference type="EC" id="2.7.7.22" evidence="2"/>
<feature type="compositionally biased region" description="Low complexity" evidence="1">
    <location>
        <begin position="317"/>
        <end position="333"/>
    </location>
</feature>
<dbReference type="GO" id="GO:0008928">
    <property type="term" value="F:mannose-1-phosphate guanylyltransferase (GDP) activity"/>
    <property type="evidence" value="ECO:0007669"/>
    <property type="project" value="UniProtKB-EC"/>
</dbReference>
<dbReference type="EMBL" id="CADCTW010000022">
    <property type="protein sequence ID" value="CAA9299878.1"/>
    <property type="molecule type" value="Genomic_DNA"/>
</dbReference>
<feature type="compositionally biased region" description="Low complexity" evidence="1">
    <location>
        <begin position="31"/>
        <end position="64"/>
    </location>
</feature>
<organism evidence="2">
    <name type="scientific">uncultured Gemmatimonadota bacterium</name>
    <dbReference type="NCBI Taxonomy" id="203437"/>
    <lineage>
        <taxon>Bacteria</taxon>
        <taxon>Pseudomonadati</taxon>
        <taxon>Gemmatimonadota</taxon>
        <taxon>environmental samples</taxon>
    </lineage>
</organism>
<protein>
    <submittedName>
        <fullName evidence="2">Mannose-1-phosphate guanylyltransferase (GDP)</fullName>
        <ecNumber evidence="2">2.7.7.22</ecNumber>
    </submittedName>
</protein>
<accession>A0A6J4K9F0</accession>
<gene>
    <name evidence="2" type="ORF">AVDCRST_MAG68-327</name>
</gene>
<feature type="non-terminal residue" evidence="2">
    <location>
        <position position="333"/>
    </location>
</feature>
<feature type="compositionally biased region" description="Basic residues" evidence="1">
    <location>
        <begin position="65"/>
        <end position="96"/>
    </location>
</feature>
<feature type="region of interest" description="Disordered" evidence="1">
    <location>
        <begin position="1"/>
        <end position="333"/>
    </location>
</feature>
<reference evidence="2" key="1">
    <citation type="submission" date="2020-02" db="EMBL/GenBank/DDBJ databases">
        <authorList>
            <person name="Meier V. D."/>
        </authorList>
    </citation>
    <scope>NUCLEOTIDE SEQUENCE</scope>
    <source>
        <strain evidence="2">AVDCRST_MAG68</strain>
    </source>
</reference>
<feature type="compositionally biased region" description="Basic residues" evidence="1">
    <location>
        <begin position="136"/>
        <end position="155"/>
    </location>
</feature>
<evidence type="ECO:0000256" key="1">
    <source>
        <dbReference type="SAM" id="MobiDB-lite"/>
    </source>
</evidence>
<evidence type="ECO:0000313" key="2">
    <source>
        <dbReference type="EMBL" id="CAA9299878.1"/>
    </source>
</evidence>
<feature type="compositionally biased region" description="Basic residues" evidence="1">
    <location>
        <begin position="237"/>
        <end position="267"/>
    </location>
</feature>
<keyword evidence="2" id="KW-0548">Nucleotidyltransferase</keyword>